<sequence>MQLEPEQEEIYVVWNNGEQSTTLKTIETPEKTQEVSTYEVTFVLTDEDTGEELKGVDIEILGYGDLKTDSDGEATIFVEESDNLDYSVDLNDYKKIDETIEDVTEEIEITIKLDQEQNFEYLDNLETDKGGVFYQNADGERFVISEGESFSDVFDNLDEIEESDDGLIAWVVDDVDAIAKSDDGVETILGFSDDDEIEDTGFFSRAATGSGTPQPWQGDYTLDKIEETEEGILTEWSEAESEVTSENFDLLDADGEILHEGDTFEKLTIIDADFNSVERTGFGGEITAGEDVTITPDEKQTIENIKDIGDYNVEIYTDGGEIIISLE</sequence>
<protein>
    <submittedName>
        <fullName evidence="1">Uncharacterized protein</fullName>
    </submittedName>
</protein>
<comment type="caution">
    <text evidence="1">The sequence shown here is derived from an EMBL/GenBank/DDBJ whole genome shotgun (WGS) entry which is preliminary data.</text>
</comment>
<dbReference type="EMBL" id="MRZU01000001">
    <property type="protein sequence ID" value="OUJ19551.1"/>
    <property type="molecule type" value="Genomic_DNA"/>
</dbReference>
<accession>A0A1Y3GDL6</accession>
<dbReference type="AlphaFoldDB" id="A0A1Y3GDL6"/>
<dbReference type="Proteomes" id="UP000195137">
    <property type="component" value="Unassembled WGS sequence"/>
</dbReference>
<evidence type="ECO:0000313" key="2">
    <source>
        <dbReference type="Proteomes" id="UP000195137"/>
    </source>
</evidence>
<organism evidence="1 2">
    <name type="scientific">Methanonatronarchaeum thermophilum</name>
    <dbReference type="NCBI Taxonomy" id="1927129"/>
    <lineage>
        <taxon>Archaea</taxon>
        <taxon>Methanobacteriati</taxon>
        <taxon>Methanobacteriota</taxon>
        <taxon>Methanonatronarchaeia</taxon>
        <taxon>Methanonatronarchaeales</taxon>
        <taxon>Methanonatronarchaeaceae</taxon>
        <taxon>Methanonatronarchaeum</taxon>
    </lineage>
</organism>
<keyword evidence="2" id="KW-1185">Reference proteome</keyword>
<proteinExistence type="predicted"/>
<reference evidence="1 2" key="1">
    <citation type="submission" date="2016-12" db="EMBL/GenBank/DDBJ databases">
        <title>Discovery of methanogenic haloarchaea.</title>
        <authorList>
            <person name="Sorokin D.Y."/>
            <person name="Makarova K.S."/>
            <person name="Abbas B."/>
            <person name="Ferrer M."/>
            <person name="Golyshin P.N."/>
        </authorList>
    </citation>
    <scope>NUCLEOTIDE SEQUENCE [LARGE SCALE GENOMIC DNA]</scope>
    <source>
        <strain evidence="1">AMET1</strain>
    </source>
</reference>
<gene>
    <name evidence="1" type="ORF">AMET1_0001</name>
</gene>
<name>A0A1Y3GDL6_9EURY</name>
<evidence type="ECO:0000313" key="1">
    <source>
        <dbReference type="EMBL" id="OUJ19551.1"/>
    </source>
</evidence>